<dbReference type="SUPFAM" id="SSF56219">
    <property type="entry name" value="DNase I-like"/>
    <property type="match status" value="1"/>
</dbReference>
<accession>A0ABT7QWF3</accession>
<keyword evidence="2" id="KW-0255">Endonuclease</keyword>
<comment type="caution">
    <text evidence="2">The sequence shown here is derived from an EMBL/GenBank/DDBJ whole genome shotgun (WGS) entry which is preliminary data.</text>
</comment>
<dbReference type="Pfam" id="PF19580">
    <property type="entry name" value="Exo_endo_phos_3"/>
    <property type="match status" value="1"/>
</dbReference>
<dbReference type="InterPro" id="IPR005135">
    <property type="entry name" value="Endo/exonuclease/phosphatase"/>
</dbReference>
<dbReference type="Gene3D" id="3.60.10.10">
    <property type="entry name" value="Endonuclease/exonuclease/phosphatase"/>
    <property type="match status" value="1"/>
</dbReference>
<keyword evidence="3" id="KW-1185">Reference proteome</keyword>
<sequence>MRIFLLLILPFLLFAKPFKVATYNVENLFDASYSGTEYEEYTQKHNWTERIVDIKLNHTAEVICDLDADILGVQEIENESILRALQKKLDEVGCGYAHLAITHKKGASVQIGVLSRFPIKSAKEIEVSKASGVRNTLDAVVEVQNYPIHIFVNHWKSRSREGWESKRIVYAKALQKHLQALPQGVEYILLGDFNTDYDAAWYLEKRINDTQGATGLHHILHATEDSSQLFKENGAHYMLWSELNMDARWNFKFYGKQGTPDHILLPRTMVDGRGIDYIDGTFGVFRRPYLFTERGYINSWEYKEGKHRGRGYSDHLPLYAYFDTKPYQHSKAVNILSQREVQPIEYLYTVEQLSHEVLLKDAVVIWKQGRNALIKQSVNGRGIFLYGCADGLEEEREYDLLVRGIKSYHGLKEITHAYSLKEKAYTDNSKYFLTQTDLSNPIAKRQNEIFKSLTGVYKDGYFYASGRKIPIHFKKRKQTPPNGAKLKIAYAHLGYYKNLQLVVYSPNDFTVLEK</sequence>
<dbReference type="EMBL" id="JAQIBD010000001">
    <property type="protein sequence ID" value="MDM5271166.1"/>
    <property type="molecule type" value="Genomic_DNA"/>
</dbReference>
<protein>
    <submittedName>
        <fullName evidence="2">Endonuclease/exonuclease/phosphatase family protein</fullName>
    </submittedName>
</protein>
<proteinExistence type="predicted"/>
<reference evidence="2" key="1">
    <citation type="submission" date="2023-01" db="EMBL/GenBank/DDBJ databases">
        <title>Sulfurovum sp. zt1-1 genome assembly.</title>
        <authorList>
            <person name="Wang J."/>
        </authorList>
    </citation>
    <scope>NUCLEOTIDE SEQUENCE</scope>
    <source>
        <strain evidence="2">Zt1-1</strain>
    </source>
</reference>
<dbReference type="GO" id="GO:0004519">
    <property type="term" value="F:endonuclease activity"/>
    <property type="evidence" value="ECO:0007669"/>
    <property type="project" value="UniProtKB-KW"/>
</dbReference>
<evidence type="ECO:0000259" key="1">
    <source>
        <dbReference type="Pfam" id="PF19580"/>
    </source>
</evidence>
<evidence type="ECO:0000313" key="2">
    <source>
        <dbReference type="EMBL" id="MDM5271166.1"/>
    </source>
</evidence>
<dbReference type="PANTHER" id="PTHR42834">
    <property type="entry name" value="ENDONUCLEASE/EXONUCLEASE/PHOSPHATASE FAMILY PROTEIN (AFU_ORTHOLOGUE AFUA_3G09210)"/>
    <property type="match status" value="1"/>
</dbReference>
<dbReference type="RefSeq" id="WP_289412486.1">
    <property type="nucleotide sequence ID" value="NZ_JAQIBD010000001.1"/>
</dbReference>
<feature type="domain" description="Endonuclease/exonuclease/phosphatase" evidence="1">
    <location>
        <begin position="20"/>
        <end position="322"/>
    </location>
</feature>
<name>A0ABT7QWF3_9BACT</name>
<dbReference type="Proteomes" id="UP001169069">
    <property type="component" value="Unassembled WGS sequence"/>
</dbReference>
<dbReference type="InterPro" id="IPR036691">
    <property type="entry name" value="Endo/exonu/phosph_ase_sf"/>
</dbReference>
<keyword evidence="2" id="KW-0540">Nuclease</keyword>
<organism evidence="2 3">
    <name type="scientific">Sulfurovum zhangzhouensis</name>
    <dbReference type="NCBI Taxonomy" id="3019067"/>
    <lineage>
        <taxon>Bacteria</taxon>
        <taxon>Pseudomonadati</taxon>
        <taxon>Campylobacterota</taxon>
        <taxon>Epsilonproteobacteria</taxon>
        <taxon>Campylobacterales</taxon>
        <taxon>Sulfurovaceae</taxon>
        <taxon>Sulfurovum</taxon>
    </lineage>
</organism>
<keyword evidence="2" id="KW-0378">Hydrolase</keyword>
<dbReference type="PANTHER" id="PTHR42834:SF1">
    <property type="entry name" value="ENDONUCLEASE_EXONUCLEASE_PHOSPHATASE FAMILY PROTEIN (AFU_ORTHOLOGUE AFUA_3G09210)"/>
    <property type="match status" value="1"/>
</dbReference>
<evidence type="ECO:0000313" key="3">
    <source>
        <dbReference type="Proteomes" id="UP001169069"/>
    </source>
</evidence>
<gene>
    <name evidence="2" type="ORF">PGH07_03165</name>
</gene>